<keyword evidence="12" id="KW-0342">GTP-binding</keyword>
<keyword evidence="9" id="KW-0256">Endoplasmic reticulum</keyword>
<evidence type="ECO:0000256" key="1">
    <source>
        <dbReference type="ARBA" id="ARBA00004173"/>
    </source>
</evidence>
<evidence type="ECO:0000256" key="7">
    <source>
        <dbReference type="ARBA" id="ARBA00022737"/>
    </source>
</evidence>
<keyword evidence="17" id="KW-1185">Reference proteome</keyword>
<sequence length="597" mass="64742">MDSEFVVLDSEKEHVQEKDLRIVLVGITGAGKSAAGNTILGQRIFYSNPSAFSECQKKATQVDGQRVVVVDTPGLFNIFKTEEEVKTEIEKCWSLVDPGPHVFLIVIQAGRFTEEEQQTVRIIQKMFGKKSAGYSMALFTHGDNLEADGDSIDKIISDNSALQYFISQCGGGYHLLNNRKEDRSQVTELLMKINTMVQKNRESCYTRDMRDSWSFEDIVAPGVGAVAGAVAGLGIGAVVGVGAFALGAAGAVTGALVGKWRANNSYLNPVSKSAALGVHQFCLPACHTANHEAEIKRIPITDMTDKNLLDSDSLLDAEKPELRMVLVGKTGAGKSASGNTILGSRVFQSIASASSVTSKCKKETVEFEGQTLTVVDTPGLFDTKLLKEEVVKEILGCISLSAPGPHVFLIVIQAGRFTKEEEETVRIIQKVFSGRSGDYTMVLFTCGDDLKADGVTIEKIIHENPNLCSFIRQCEGRYYVFNNKNEDPSQVRELLKKINIMVELNGGSYYTDQMFEEAQRAIRKEMRRLQTENPKMDVKEARGQAEGDNSFIRTALAAAVSIALAAVEAAAAIVEGPAAAAVSAAAKALQDDACKIQ</sequence>
<evidence type="ECO:0000313" key="17">
    <source>
        <dbReference type="Proteomes" id="UP000695023"/>
    </source>
</evidence>
<evidence type="ECO:0000256" key="9">
    <source>
        <dbReference type="ARBA" id="ARBA00022824"/>
    </source>
</evidence>
<dbReference type="PROSITE" id="PS51720">
    <property type="entry name" value="G_AIG1"/>
    <property type="match status" value="2"/>
</dbReference>
<feature type="domain" description="AIG1-type G" evidence="16">
    <location>
        <begin position="17"/>
        <end position="214"/>
    </location>
</feature>
<keyword evidence="11" id="KW-0496">Mitochondrion</keyword>
<comment type="function">
    <text evidence="13">Exerts an anti-apoptotic effect in the immune system and is involved in responses to infections.</text>
</comment>
<organism evidence="17 18">
    <name type="scientific">Pundamilia nyererei</name>
    <dbReference type="NCBI Taxonomy" id="303518"/>
    <lineage>
        <taxon>Eukaryota</taxon>
        <taxon>Metazoa</taxon>
        <taxon>Chordata</taxon>
        <taxon>Craniata</taxon>
        <taxon>Vertebrata</taxon>
        <taxon>Euteleostomi</taxon>
        <taxon>Actinopterygii</taxon>
        <taxon>Neopterygii</taxon>
        <taxon>Teleostei</taxon>
        <taxon>Neoteleostei</taxon>
        <taxon>Acanthomorphata</taxon>
        <taxon>Ovalentaria</taxon>
        <taxon>Cichlomorphae</taxon>
        <taxon>Cichliformes</taxon>
        <taxon>Cichlidae</taxon>
        <taxon>African cichlids</taxon>
        <taxon>Pseudocrenilabrinae</taxon>
        <taxon>Haplochromini</taxon>
        <taxon>Pundamilia</taxon>
    </lineage>
</organism>
<dbReference type="GO" id="GO:0005829">
    <property type="term" value="C:cytosol"/>
    <property type="evidence" value="ECO:0007669"/>
    <property type="project" value="UniProtKB-SubCell"/>
</dbReference>
<evidence type="ECO:0000313" key="18">
    <source>
        <dbReference type="RefSeq" id="XP_005755301.2"/>
    </source>
</evidence>
<keyword evidence="8" id="KW-0547">Nucleotide-binding</keyword>
<gene>
    <name evidence="18" type="primary">LOC102215642</name>
</gene>
<evidence type="ECO:0000256" key="14">
    <source>
        <dbReference type="ARBA" id="ARBA00073539"/>
    </source>
</evidence>
<dbReference type="AlphaFoldDB" id="A0A9Y3S2M4"/>
<dbReference type="InterPro" id="IPR045058">
    <property type="entry name" value="GIMA/IAN/Toc"/>
</dbReference>
<name>A0A9Y3S2M4_9CICH</name>
<dbReference type="GO" id="GO:0005783">
    <property type="term" value="C:endoplasmic reticulum"/>
    <property type="evidence" value="ECO:0007669"/>
    <property type="project" value="UniProtKB-SubCell"/>
</dbReference>
<dbReference type="PANTHER" id="PTHR10903">
    <property type="entry name" value="GTPASE, IMAP FAMILY MEMBER-RELATED"/>
    <property type="match status" value="1"/>
</dbReference>
<evidence type="ECO:0000256" key="13">
    <source>
        <dbReference type="ARBA" id="ARBA00056809"/>
    </source>
</evidence>
<dbReference type="CDD" id="cd01852">
    <property type="entry name" value="AIG1"/>
    <property type="match status" value="2"/>
</dbReference>
<evidence type="ECO:0000256" key="10">
    <source>
        <dbReference type="ARBA" id="ARBA00023034"/>
    </source>
</evidence>
<dbReference type="GO" id="GO:0005794">
    <property type="term" value="C:Golgi apparatus"/>
    <property type="evidence" value="ECO:0007669"/>
    <property type="project" value="UniProtKB-SubCell"/>
</dbReference>
<dbReference type="GO" id="GO:0005525">
    <property type="term" value="F:GTP binding"/>
    <property type="evidence" value="ECO:0007669"/>
    <property type="project" value="UniProtKB-KW"/>
</dbReference>
<evidence type="ECO:0000256" key="8">
    <source>
        <dbReference type="ARBA" id="ARBA00022741"/>
    </source>
</evidence>
<dbReference type="FunFam" id="3.40.50.300:FF:000536">
    <property type="entry name" value="GTPase IMAP family member 8"/>
    <property type="match status" value="1"/>
</dbReference>
<accession>A0A9Y3S2M4</accession>
<dbReference type="Pfam" id="PF04548">
    <property type="entry name" value="AIG1"/>
    <property type="match status" value="2"/>
</dbReference>
<evidence type="ECO:0000256" key="11">
    <source>
        <dbReference type="ARBA" id="ARBA00023128"/>
    </source>
</evidence>
<dbReference type="PANTHER" id="PTHR10903:SF186">
    <property type="entry name" value="GTPASE IMAP FAMILY MEMBER 4-LIKE-RELATED"/>
    <property type="match status" value="1"/>
</dbReference>
<evidence type="ECO:0000256" key="4">
    <source>
        <dbReference type="ARBA" id="ARBA00004555"/>
    </source>
</evidence>
<comment type="similarity">
    <text evidence="5">Belongs to the TRAFAC class TrmE-Era-EngA-EngB-Septin-like GTPase superfamily. AIG1/Toc34/Toc159-like paraseptin GTPase family. IAN subfamily.</text>
</comment>
<evidence type="ECO:0000256" key="15">
    <source>
        <dbReference type="ARBA" id="ARBA00077278"/>
    </source>
</evidence>
<evidence type="ECO:0000256" key="5">
    <source>
        <dbReference type="ARBA" id="ARBA00008535"/>
    </source>
</evidence>
<comment type="subcellular location">
    <subcellularLocation>
        <location evidence="3">Cytoplasm</location>
        <location evidence="3">Cytosol</location>
    </subcellularLocation>
    <subcellularLocation>
        <location evidence="2">Endoplasmic reticulum</location>
    </subcellularLocation>
    <subcellularLocation>
        <location evidence="4">Golgi apparatus</location>
    </subcellularLocation>
    <subcellularLocation>
        <location evidence="1">Mitochondrion</location>
    </subcellularLocation>
</comment>
<keyword evidence="10" id="KW-0333">Golgi apparatus</keyword>
<dbReference type="SUPFAM" id="SSF52540">
    <property type="entry name" value="P-loop containing nucleoside triphosphate hydrolases"/>
    <property type="match status" value="2"/>
</dbReference>
<dbReference type="InterPro" id="IPR006703">
    <property type="entry name" value="G_AIG1"/>
</dbReference>
<evidence type="ECO:0000259" key="16">
    <source>
        <dbReference type="PROSITE" id="PS51720"/>
    </source>
</evidence>
<keyword evidence="6" id="KW-0963">Cytoplasm</keyword>
<dbReference type="GeneID" id="102215642"/>
<keyword evidence="7" id="KW-0677">Repeat</keyword>
<proteinExistence type="inferred from homology"/>
<protein>
    <recommendedName>
        <fullName evidence="14">GTPase IMAP family member 8</fullName>
    </recommendedName>
    <alternativeName>
        <fullName evidence="15">Immune-associated nucleotide-binding protein 9</fullName>
    </alternativeName>
</protein>
<dbReference type="Proteomes" id="UP000695023">
    <property type="component" value="Unplaced"/>
</dbReference>
<dbReference type="RefSeq" id="XP_005755301.2">
    <property type="nucleotide sequence ID" value="XM_005755244.2"/>
</dbReference>
<dbReference type="FunFam" id="3.40.50.300:FF:000366">
    <property type="entry name" value="GTPase, IMAP family member 2"/>
    <property type="match status" value="1"/>
</dbReference>
<dbReference type="Gene3D" id="3.40.50.300">
    <property type="entry name" value="P-loop containing nucleotide triphosphate hydrolases"/>
    <property type="match status" value="2"/>
</dbReference>
<evidence type="ECO:0000256" key="2">
    <source>
        <dbReference type="ARBA" id="ARBA00004240"/>
    </source>
</evidence>
<reference evidence="18" key="1">
    <citation type="submission" date="2025-08" db="UniProtKB">
        <authorList>
            <consortium name="RefSeq"/>
        </authorList>
    </citation>
    <scope>IDENTIFICATION</scope>
</reference>
<dbReference type="GO" id="GO:0005739">
    <property type="term" value="C:mitochondrion"/>
    <property type="evidence" value="ECO:0007669"/>
    <property type="project" value="UniProtKB-SubCell"/>
</dbReference>
<dbReference type="InterPro" id="IPR027417">
    <property type="entry name" value="P-loop_NTPase"/>
</dbReference>
<evidence type="ECO:0000256" key="12">
    <source>
        <dbReference type="ARBA" id="ARBA00023134"/>
    </source>
</evidence>
<evidence type="ECO:0000256" key="6">
    <source>
        <dbReference type="ARBA" id="ARBA00022490"/>
    </source>
</evidence>
<evidence type="ECO:0000256" key="3">
    <source>
        <dbReference type="ARBA" id="ARBA00004514"/>
    </source>
</evidence>
<feature type="domain" description="AIG1-type G" evidence="16">
    <location>
        <begin position="319"/>
        <end position="519"/>
    </location>
</feature>